<name>A0ABY0MWV3_9BACT</name>
<evidence type="ECO:0000256" key="2">
    <source>
        <dbReference type="SAM" id="Phobius"/>
    </source>
</evidence>
<keyword evidence="2" id="KW-0812">Transmembrane</keyword>
<evidence type="ECO:0000256" key="1">
    <source>
        <dbReference type="SAM" id="Coils"/>
    </source>
</evidence>
<keyword evidence="4" id="KW-1185">Reference proteome</keyword>
<dbReference type="Proteomes" id="UP000198717">
    <property type="component" value="Unassembled WGS sequence"/>
</dbReference>
<comment type="caution">
    <text evidence="3">The sequence shown here is derived from an EMBL/GenBank/DDBJ whole genome shotgun (WGS) entry which is preliminary data.</text>
</comment>
<feature type="transmembrane region" description="Helical" evidence="2">
    <location>
        <begin position="71"/>
        <end position="93"/>
    </location>
</feature>
<proteinExistence type="predicted"/>
<gene>
    <name evidence="3" type="ORF">SAMN04488504_109270</name>
</gene>
<feature type="coiled-coil region" evidence="1">
    <location>
        <begin position="255"/>
        <end position="282"/>
    </location>
</feature>
<feature type="transmembrane region" description="Helical" evidence="2">
    <location>
        <begin position="47"/>
        <end position="64"/>
    </location>
</feature>
<dbReference type="EMBL" id="FNAJ01000009">
    <property type="protein sequence ID" value="SDE65013.1"/>
    <property type="molecule type" value="Genomic_DNA"/>
</dbReference>
<keyword evidence="2" id="KW-0472">Membrane</keyword>
<protein>
    <submittedName>
        <fullName evidence="3">Uncharacterized protein</fullName>
    </submittedName>
</protein>
<organism evidence="3 4">
    <name type="scientific">Myxococcus virescens</name>
    <dbReference type="NCBI Taxonomy" id="83456"/>
    <lineage>
        <taxon>Bacteria</taxon>
        <taxon>Pseudomonadati</taxon>
        <taxon>Myxococcota</taxon>
        <taxon>Myxococcia</taxon>
        <taxon>Myxococcales</taxon>
        <taxon>Cystobacterineae</taxon>
        <taxon>Myxococcaceae</taxon>
        <taxon>Myxococcus</taxon>
    </lineage>
</organism>
<sequence length="395" mass="42083">MQSNGPSQQNSLGPKKKTSMGVQVLAYLIGSCFGLGIITAIGMTGTPGIILGVLAVAGSIFAIVKVPRLRVLASFGAIGGVVLTLLGLGAVGAEETAQARAQANMDEAKKRRLEAEARATELALKFEDLAASSKNEDVLALCEQAVSAGGIPANHKERCGTLLYAQGQARLSKERSEGLRYLALAGQIESSKRADAVALAAKTERDALRDDTNASLKDAQAQLAAKDITSARATLNAAHKRIATALQSEPNDKPLAALQQRLEDLTQKVEKEEEKQASAKRRADYIKESCAQVSRTFGPSSKLSDIQKDELWKSYKGKGFAWNLEVVEVSEGMLGGYTVQFKCGRNSPSLIQDIQMSFSKHARATVMELQKGAVYEVEGKLTSTSTLFGLGAEPL</sequence>
<accession>A0ABY0MWV3</accession>
<feature type="transmembrane region" description="Helical" evidence="2">
    <location>
        <begin position="21"/>
        <end position="41"/>
    </location>
</feature>
<feature type="coiled-coil region" evidence="1">
    <location>
        <begin position="96"/>
        <end position="125"/>
    </location>
</feature>
<keyword evidence="1" id="KW-0175">Coiled coil</keyword>
<reference evidence="3 4" key="1">
    <citation type="submission" date="2016-10" db="EMBL/GenBank/DDBJ databases">
        <authorList>
            <person name="Varghese N."/>
            <person name="Submissions S."/>
        </authorList>
    </citation>
    <scope>NUCLEOTIDE SEQUENCE [LARGE SCALE GENOMIC DNA]</scope>
    <source>
        <strain evidence="3 4">DSM 2260</strain>
    </source>
</reference>
<evidence type="ECO:0000313" key="3">
    <source>
        <dbReference type="EMBL" id="SDE65013.1"/>
    </source>
</evidence>
<evidence type="ECO:0000313" key="4">
    <source>
        <dbReference type="Proteomes" id="UP000198717"/>
    </source>
</evidence>
<keyword evidence="2" id="KW-1133">Transmembrane helix</keyword>